<evidence type="ECO:0000313" key="3">
    <source>
        <dbReference type="EMBL" id="GIH09156.1"/>
    </source>
</evidence>
<dbReference type="PANTHER" id="PTHR35176:SF2">
    <property type="entry name" value="F420H(2)-DEPENDENT REDUCTASE RV1155"/>
    <property type="match status" value="1"/>
</dbReference>
<evidence type="ECO:0000313" key="4">
    <source>
        <dbReference type="Proteomes" id="UP000612899"/>
    </source>
</evidence>
<evidence type="ECO:0000256" key="1">
    <source>
        <dbReference type="ARBA" id="ARBA00023002"/>
    </source>
</evidence>
<evidence type="ECO:0000259" key="2">
    <source>
        <dbReference type="Pfam" id="PF01243"/>
    </source>
</evidence>
<dbReference type="SUPFAM" id="SSF50475">
    <property type="entry name" value="FMN-binding split barrel"/>
    <property type="match status" value="1"/>
</dbReference>
<feature type="domain" description="Pyridoxamine 5'-phosphate oxidase N-terminal" evidence="2">
    <location>
        <begin position="6"/>
        <end position="130"/>
    </location>
</feature>
<organism evidence="3 4">
    <name type="scientific">Rhizocola hellebori</name>
    <dbReference type="NCBI Taxonomy" id="1392758"/>
    <lineage>
        <taxon>Bacteria</taxon>
        <taxon>Bacillati</taxon>
        <taxon>Actinomycetota</taxon>
        <taxon>Actinomycetes</taxon>
        <taxon>Micromonosporales</taxon>
        <taxon>Micromonosporaceae</taxon>
        <taxon>Rhizocola</taxon>
    </lineage>
</organism>
<comment type="caution">
    <text evidence="3">The sequence shown here is derived from an EMBL/GenBank/DDBJ whole genome shotgun (WGS) entry which is preliminary data.</text>
</comment>
<dbReference type="InterPro" id="IPR052019">
    <property type="entry name" value="F420H2_bilvrd_red/Heme_oxyg"/>
</dbReference>
<keyword evidence="4" id="KW-1185">Reference proteome</keyword>
<dbReference type="Gene3D" id="2.30.110.10">
    <property type="entry name" value="Electron Transport, Fmn-binding Protein, Chain A"/>
    <property type="match status" value="1"/>
</dbReference>
<dbReference type="Proteomes" id="UP000612899">
    <property type="component" value="Unassembled WGS sequence"/>
</dbReference>
<reference evidence="3" key="1">
    <citation type="submission" date="2021-01" db="EMBL/GenBank/DDBJ databases">
        <title>Whole genome shotgun sequence of Rhizocola hellebori NBRC 109834.</title>
        <authorList>
            <person name="Komaki H."/>
            <person name="Tamura T."/>
        </authorList>
    </citation>
    <scope>NUCLEOTIDE SEQUENCE</scope>
    <source>
        <strain evidence="3">NBRC 109834</strain>
    </source>
</reference>
<gene>
    <name evidence="3" type="ORF">Rhe02_72230</name>
</gene>
<dbReference type="AlphaFoldDB" id="A0A8J3QH10"/>
<name>A0A8J3QH10_9ACTN</name>
<accession>A0A8J3QH10</accession>
<dbReference type="GO" id="GO:0016627">
    <property type="term" value="F:oxidoreductase activity, acting on the CH-CH group of donors"/>
    <property type="evidence" value="ECO:0007669"/>
    <property type="project" value="TreeGrafter"/>
</dbReference>
<dbReference type="InterPro" id="IPR011576">
    <property type="entry name" value="Pyridox_Oxase_N"/>
</dbReference>
<dbReference type="EMBL" id="BONY01000062">
    <property type="protein sequence ID" value="GIH09156.1"/>
    <property type="molecule type" value="Genomic_DNA"/>
</dbReference>
<dbReference type="InterPro" id="IPR012349">
    <property type="entry name" value="Split_barrel_FMN-bd"/>
</dbReference>
<dbReference type="PANTHER" id="PTHR35176">
    <property type="entry name" value="HEME OXYGENASE HI_0854-RELATED"/>
    <property type="match status" value="1"/>
</dbReference>
<dbReference type="GO" id="GO:0070967">
    <property type="term" value="F:coenzyme F420 binding"/>
    <property type="evidence" value="ECO:0007669"/>
    <property type="project" value="TreeGrafter"/>
</dbReference>
<keyword evidence="1" id="KW-0560">Oxidoreductase</keyword>
<dbReference type="Pfam" id="PF01243">
    <property type="entry name" value="PNPOx_N"/>
    <property type="match status" value="1"/>
</dbReference>
<dbReference type="NCBIfam" id="TIGR03618">
    <property type="entry name" value="Rv1155_F420"/>
    <property type="match status" value="1"/>
</dbReference>
<sequence length="136" mass="15501">MQLSKASDFARGHHHAVMHTYRRDGQPQLSPVTVGVNEAGQLIVSTRETSVKVRNLRRDPRVSLCVFTDRFFGDWIQVDGTATLLALPDALEPLVEYYRSISGEHPDWDEYRQAMVRDQRLLVQVDVTRVGPDFHG</sequence>
<proteinExistence type="predicted"/>
<dbReference type="GO" id="GO:0005829">
    <property type="term" value="C:cytosol"/>
    <property type="evidence" value="ECO:0007669"/>
    <property type="project" value="TreeGrafter"/>
</dbReference>
<dbReference type="RefSeq" id="WP_203912886.1">
    <property type="nucleotide sequence ID" value="NZ_BONY01000062.1"/>
</dbReference>
<dbReference type="InterPro" id="IPR019920">
    <property type="entry name" value="F420-binding_dom_put"/>
</dbReference>
<protein>
    <submittedName>
        <fullName evidence="3">PPOX class F420-dependent enzyme</fullName>
    </submittedName>
</protein>